<protein>
    <submittedName>
        <fullName evidence="6">ArsR family transcriptional regulator</fullName>
    </submittedName>
</protein>
<dbReference type="Pfam" id="PF01037">
    <property type="entry name" value="AsnC_trans_reg"/>
    <property type="match status" value="1"/>
</dbReference>
<dbReference type="Pfam" id="PF13404">
    <property type="entry name" value="HTH_AsnC-type"/>
    <property type="match status" value="1"/>
</dbReference>
<keyword evidence="1" id="KW-0805">Transcription regulation</keyword>
<evidence type="ECO:0000256" key="1">
    <source>
        <dbReference type="ARBA" id="ARBA00023015"/>
    </source>
</evidence>
<dbReference type="InterPro" id="IPR000485">
    <property type="entry name" value="AsnC-type_HTH_dom"/>
</dbReference>
<dbReference type="PROSITE" id="PS50956">
    <property type="entry name" value="HTH_ASNC_2"/>
    <property type="match status" value="1"/>
</dbReference>
<keyword evidence="4" id="KW-0804">Transcription</keyword>
<dbReference type="InterPro" id="IPR036390">
    <property type="entry name" value="WH_DNA-bd_sf"/>
</dbReference>
<dbReference type="SUPFAM" id="SSF46785">
    <property type="entry name" value="Winged helix' DNA-binding domain"/>
    <property type="match status" value="1"/>
</dbReference>
<keyword evidence="2" id="KW-0238">DNA-binding</keyword>
<proteinExistence type="predicted"/>
<dbReference type="Proteomes" id="UP000241444">
    <property type="component" value="Unassembled WGS sequence"/>
</dbReference>
<dbReference type="OrthoDB" id="9802341at2"/>
<keyword evidence="7" id="KW-1185">Reference proteome</keyword>
<dbReference type="SMART" id="SM00344">
    <property type="entry name" value="HTH_ASNC"/>
    <property type="match status" value="1"/>
</dbReference>
<gene>
    <name evidence="6" type="ORF">CU102_02810</name>
</gene>
<dbReference type="InterPro" id="IPR011008">
    <property type="entry name" value="Dimeric_a/b-barrel"/>
</dbReference>
<dbReference type="Gene3D" id="1.10.10.10">
    <property type="entry name" value="Winged helix-like DNA-binding domain superfamily/Winged helix DNA-binding domain"/>
    <property type="match status" value="1"/>
</dbReference>
<dbReference type="AlphaFoldDB" id="A0A2P7BVI3"/>
<dbReference type="Gene3D" id="3.30.70.920">
    <property type="match status" value="1"/>
</dbReference>
<evidence type="ECO:0000256" key="2">
    <source>
        <dbReference type="ARBA" id="ARBA00023125"/>
    </source>
</evidence>
<name>A0A2P7BVI3_9HYPH</name>
<evidence type="ECO:0000259" key="5">
    <source>
        <dbReference type="PROSITE" id="PS50956"/>
    </source>
</evidence>
<keyword evidence="3" id="KW-0010">Activator</keyword>
<sequence>MDNLDSIDRSLLRLLQEDGRRTTLDLAERVGLSPTGTSQRVKRLFKDRFITAVRAVLDPQKIGRGTLVFIEVRLDHTAPHVFDRFAKAVAKATEVLECHMVVGGFDYLVKARIPDMAAYQSFLQEVILPLPGVRETHTYASIGNVKPDALLPV</sequence>
<dbReference type="PRINTS" id="PR00033">
    <property type="entry name" value="HTHASNC"/>
</dbReference>
<dbReference type="RefSeq" id="WP_106709921.1">
    <property type="nucleotide sequence ID" value="NZ_PGGO01000002.1"/>
</dbReference>
<dbReference type="GO" id="GO:0043200">
    <property type="term" value="P:response to amino acid"/>
    <property type="evidence" value="ECO:0007669"/>
    <property type="project" value="TreeGrafter"/>
</dbReference>
<evidence type="ECO:0000313" key="7">
    <source>
        <dbReference type="Proteomes" id="UP000241444"/>
    </source>
</evidence>
<accession>A0A2P7BVI3</accession>
<evidence type="ECO:0000256" key="3">
    <source>
        <dbReference type="ARBA" id="ARBA00023159"/>
    </source>
</evidence>
<organism evidence="6 7">
    <name type="scientific">Phyllobacterium brassicacearum</name>
    <dbReference type="NCBI Taxonomy" id="314235"/>
    <lineage>
        <taxon>Bacteria</taxon>
        <taxon>Pseudomonadati</taxon>
        <taxon>Pseudomonadota</taxon>
        <taxon>Alphaproteobacteria</taxon>
        <taxon>Hyphomicrobiales</taxon>
        <taxon>Phyllobacteriaceae</taxon>
        <taxon>Phyllobacterium</taxon>
    </lineage>
</organism>
<dbReference type="GO" id="GO:0043565">
    <property type="term" value="F:sequence-specific DNA binding"/>
    <property type="evidence" value="ECO:0007669"/>
    <property type="project" value="InterPro"/>
</dbReference>
<feature type="domain" description="HTH asnC-type" evidence="5">
    <location>
        <begin position="4"/>
        <end position="65"/>
    </location>
</feature>
<reference evidence="7" key="1">
    <citation type="submission" date="2017-11" db="EMBL/GenBank/DDBJ databases">
        <authorList>
            <person name="Kuznetsova I."/>
            <person name="Sazanova A."/>
            <person name="Chirak E."/>
            <person name="Safronova V."/>
            <person name="Willems A."/>
        </authorList>
    </citation>
    <scope>NUCLEOTIDE SEQUENCE [LARGE SCALE GENOMIC DNA]</scope>
    <source>
        <strain evidence="7">STM 196</strain>
    </source>
</reference>
<dbReference type="InterPro" id="IPR019887">
    <property type="entry name" value="Tscrpt_reg_AsnC/Lrp_C"/>
</dbReference>
<evidence type="ECO:0000313" key="6">
    <source>
        <dbReference type="EMBL" id="PSH70446.1"/>
    </source>
</evidence>
<dbReference type="GO" id="GO:0005829">
    <property type="term" value="C:cytosol"/>
    <property type="evidence" value="ECO:0007669"/>
    <property type="project" value="TreeGrafter"/>
</dbReference>
<comment type="caution">
    <text evidence="6">The sequence shown here is derived from an EMBL/GenBank/DDBJ whole genome shotgun (WGS) entry which is preliminary data.</text>
</comment>
<dbReference type="CDD" id="cd00090">
    <property type="entry name" value="HTH_ARSR"/>
    <property type="match status" value="1"/>
</dbReference>
<dbReference type="InterPro" id="IPR036388">
    <property type="entry name" value="WH-like_DNA-bd_sf"/>
</dbReference>
<dbReference type="GO" id="GO:0006355">
    <property type="term" value="P:regulation of DNA-templated transcription"/>
    <property type="evidence" value="ECO:0007669"/>
    <property type="project" value="UniProtKB-ARBA"/>
</dbReference>
<dbReference type="InterPro" id="IPR011991">
    <property type="entry name" value="ArsR-like_HTH"/>
</dbReference>
<evidence type="ECO:0000256" key="4">
    <source>
        <dbReference type="ARBA" id="ARBA00023163"/>
    </source>
</evidence>
<dbReference type="EMBL" id="PGGO01000002">
    <property type="protein sequence ID" value="PSH70446.1"/>
    <property type="molecule type" value="Genomic_DNA"/>
</dbReference>
<dbReference type="SUPFAM" id="SSF54909">
    <property type="entry name" value="Dimeric alpha+beta barrel"/>
    <property type="match status" value="1"/>
</dbReference>
<dbReference type="InterPro" id="IPR019888">
    <property type="entry name" value="Tscrpt_reg_AsnC-like"/>
</dbReference>
<dbReference type="PANTHER" id="PTHR30154:SF0">
    <property type="entry name" value="LEUCINE-RESPONSIVE REGULATORY PROTEIN"/>
    <property type="match status" value="1"/>
</dbReference>
<dbReference type="PANTHER" id="PTHR30154">
    <property type="entry name" value="LEUCINE-RESPONSIVE REGULATORY PROTEIN"/>
    <property type="match status" value="1"/>
</dbReference>